<evidence type="ECO:0000256" key="3">
    <source>
        <dbReference type="ARBA" id="ARBA00022676"/>
    </source>
</evidence>
<evidence type="ECO:0000256" key="5">
    <source>
        <dbReference type="ARBA" id="ARBA00022692"/>
    </source>
</evidence>
<keyword evidence="6" id="KW-0448">Lipopolysaccharide biosynthesis</keyword>
<feature type="transmembrane region" description="Helical" evidence="10">
    <location>
        <begin position="327"/>
        <end position="344"/>
    </location>
</feature>
<keyword evidence="5 10" id="KW-0812">Transmembrane</keyword>
<feature type="transmembrane region" description="Helical" evidence="10">
    <location>
        <begin position="392"/>
        <end position="410"/>
    </location>
</feature>
<feature type="region of interest" description="Disordered" evidence="9">
    <location>
        <begin position="1"/>
        <end position="25"/>
    </location>
</feature>
<dbReference type="InterPro" id="IPR001173">
    <property type="entry name" value="Glyco_trans_2-like"/>
</dbReference>
<dbReference type="RefSeq" id="WP_200813622.1">
    <property type="nucleotide sequence ID" value="NZ_FUWS01000006.1"/>
</dbReference>
<feature type="transmembrane region" description="Helical" evidence="10">
    <location>
        <begin position="292"/>
        <end position="315"/>
    </location>
</feature>
<dbReference type="PANTHER" id="PTHR48090">
    <property type="entry name" value="UNDECAPRENYL-PHOSPHATE 4-DEOXY-4-FORMAMIDO-L-ARABINOSE TRANSFERASE-RELATED"/>
    <property type="match status" value="1"/>
</dbReference>
<dbReference type="AlphaFoldDB" id="A0A1T4R0Z4"/>
<evidence type="ECO:0000259" key="12">
    <source>
        <dbReference type="Pfam" id="PF13231"/>
    </source>
</evidence>
<evidence type="ECO:0000256" key="8">
    <source>
        <dbReference type="ARBA" id="ARBA00023136"/>
    </source>
</evidence>
<keyword evidence="7 10" id="KW-1133">Transmembrane helix</keyword>
<evidence type="ECO:0000256" key="2">
    <source>
        <dbReference type="ARBA" id="ARBA00022475"/>
    </source>
</evidence>
<feature type="transmembrane region" description="Helical" evidence="10">
    <location>
        <begin position="483"/>
        <end position="505"/>
    </location>
</feature>
<feature type="transmembrane region" description="Helical" evidence="10">
    <location>
        <begin position="422"/>
        <end position="443"/>
    </location>
</feature>
<evidence type="ECO:0000256" key="10">
    <source>
        <dbReference type="SAM" id="Phobius"/>
    </source>
</evidence>
<dbReference type="InterPro" id="IPR038731">
    <property type="entry name" value="RgtA/B/C-like"/>
</dbReference>
<dbReference type="Pfam" id="PF13231">
    <property type="entry name" value="PMT_2"/>
    <property type="match status" value="1"/>
</dbReference>
<dbReference type="Pfam" id="PF00535">
    <property type="entry name" value="Glycos_transf_2"/>
    <property type="match status" value="1"/>
</dbReference>
<feature type="transmembrane region" description="Helical" evidence="10">
    <location>
        <begin position="512"/>
        <end position="530"/>
    </location>
</feature>
<feature type="compositionally biased region" description="Low complexity" evidence="9">
    <location>
        <begin position="1"/>
        <end position="18"/>
    </location>
</feature>
<evidence type="ECO:0000256" key="6">
    <source>
        <dbReference type="ARBA" id="ARBA00022985"/>
    </source>
</evidence>
<reference evidence="13 14" key="1">
    <citation type="submission" date="2017-02" db="EMBL/GenBank/DDBJ databases">
        <authorList>
            <person name="Peterson S.W."/>
        </authorList>
    </citation>
    <scope>NUCLEOTIDE SEQUENCE [LARGE SCALE GENOMIC DNA]</scope>
    <source>
        <strain evidence="13 14">DSM 45154</strain>
    </source>
</reference>
<accession>A0A1T4R0Z4</accession>
<name>A0A1T4R0Z4_9ACTN</name>
<dbReference type="CDD" id="cd04179">
    <property type="entry name" value="DPM_DPG-synthase_like"/>
    <property type="match status" value="1"/>
</dbReference>
<sequence>MRGPASPTGSSWSTTAAATRRDAEEPATCFPGRVEVVRHEEDRGYGAAVRSGVRAALDRTRASWVLLTDSDGQYRADALLGFLRTAARERADAVIGYRARRADPLHRRVNGALWTGLNRLLLRTRARDVDCAYKLVRRSVLERVDLRGEAAAVSPELVAKLRAVGARIVQRPVEHHPRTHGEQTGADLGVIWRSLVGMVAIWGELARAGVAGRLVRPRDPALAALTTGALLLSVLAYVHFLPLTLAYPDAISHLLIARRVVDSPTPGLAQLGGVWLPLPHLLALPFVWLDSWYLSGFAASLISMASYVVATRYLYKTAALLTGDRGAALIAGLVFAGCPGVLYLQSTPMTELLMIACVAAATHHLTVWCRTGGHRNLTATAVATLLATLTRYETWVFALAVAVIVAHVEWRRSPVGQRLRRTEANVIFFGLVGCAGAVGWVLWNAVIFGDPLFFQNGDYAKPSLWVSDQEATVGDWATSTMTYLYAIMGVAGGILPFLAVAGLVVHLVRRRGVAPLALLVFPPFFVLALYSGQRPLHVEEITGDLYNVRFALVMLLPIALFTGCLAAEVLRTRVAVTRRVVGALVGGAAAAMSLMGAVGDGDVVVLREAQQFSSAPAEQAAARTAAWLRDNYDGGRVLMESFGNETVMFHSRLPVHQIVYEGSYRRWEPALADPRANDIRWVHMRRTPGAPDRVWSALDETSRLRDYSLVYEDADRVVYRLREA</sequence>
<evidence type="ECO:0000313" key="13">
    <source>
        <dbReference type="EMBL" id="SKA09391.1"/>
    </source>
</evidence>
<dbReference type="GO" id="GO:0009103">
    <property type="term" value="P:lipopolysaccharide biosynthetic process"/>
    <property type="evidence" value="ECO:0007669"/>
    <property type="project" value="UniProtKB-KW"/>
</dbReference>
<dbReference type="GO" id="GO:0005886">
    <property type="term" value="C:plasma membrane"/>
    <property type="evidence" value="ECO:0007669"/>
    <property type="project" value="TreeGrafter"/>
</dbReference>
<proteinExistence type="inferred from homology"/>
<dbReference type="STRING" id="1122192.SAMN02745673_02411"/>
<dbReference type="InterPro" id="IPR029044">
    <property type="entry name" value="Nucleotide-diphossugar_trans"/>
</dbReference>
<evidence type="ECO:0000259" key="11">
    <source>
        <dbReference type="Pfam" id="PF00535"/>
    </source>
</evidence>
<dbReference type="Proteomes" id="UP000190637">
    <property type="component" value="Unassembled WGS sequence"/>
</dbReference>
<dbReference type="GO" id="GO:0099621">
    <property type="term" value="F:undecaprenyl-phosphate 4-deoxy-4-formamido-L-arabinose transferase activity"/>
    <property type="evidence" value="ECO:0007669"/>
    <property type="project" value="TreeGrafter"/>
</dbReference>
<organism evidence="13 14">
    <name type="scientific">Marinactinospora thermotolerans DSM 45154</name>
    <dbReference type="NCBI Taxonomy" id="1122192"/>
    <lineage>
        <taxon>Bacteria</taxon>
        <taxon>Bacillati</taxon>
        <taxon>Actinomycetota</taxon>
        <taxon>Actinomycetes</taxon>
        <taxon>Streptosporangiales</taxon>
        <taxon>Nocardiopsidaceae</taxon>
        <taxon>Marinactinospora</taxon>
    </lineage>
</organism>
<evidence type="ECO:0000256" key="4">
    <source>
        <dbReference type="ARBA" id="ARBA00022679"/>
    </source>
</evidence>
<protein>
    <submittedName>
        <fullName evidence="13">4-amino-4-deoxy-L-arabinose transferase and related glycosyltransferases of PMT family</fullName>
    </submittedName>
</protein>
<keyword evidence="2" id="KW-1003">Cell membrane</keyword>
<dbReference type="SUPFAM" id="SSF53448">
    <property type="entry name" value="Nucleotide-diphospho-sugar transferases"/>
    <property type="match status" value="1"/>
</dbReference>
<gene>
    <name evidence="13" type="ORF">SAMN02745673_02411</name>
</gene>
<dbReference type="InterPro" id="IPR050256">
    <property type="entry name" value="Glycosyltransferase_2"/>
</dbReference>
<evidence type="ECO:0000256" key="7">
    <source>
        <dbReference type="ARBA" id="ARBA00022989"/>
    </source>
</evidence>
<evidence type="ECO:0000256" key="9">
    <source>
        <dbReference type="SAM" id="MobiDB-lite"/>
    </source>
</evidence>
<keyword evidence="8 10" id="KW-0472">Membrane</keyword>
<evidence type="ECO:0000313" key="14">
    <source>
        <dbReference type="Proteomes" id="UP000190637"/>
    </source>
</evidence>
<feature type="transmembrane region" description="Helical" evidence="10">
    <location>
        <begin position="221"/>
        <end position="240"/>
    </location>
</feature>
<evidence type="ECO:0000256" key="1">
    <source>
        <dbReference type="ARBA" id="ARBA00006739"/>
    </source>
</evidence>
<feature type="domain" description="Glycosyltransferase 2-like" evidence="11">
    <location>
        <begin position="23"/>
        <end position="143"/>
    </location>
</feature>
<keyword evidence="14" id="KW-1185">Reference proteome</keyword>
<dbReference type="Gene3D" id="3.90.550.10">
    <property type="entry name" value="Spore Coat Polysaccharide Biosynthesis Protein SpsA, Chain A"/>
    <property type="match status" value="1"/>
</dbReference>
<keyword evidence="3" id="KW-0328">Glycosyltransferase</keyword>
<feature type="domain" description="Glycosyltransferase RgtA/B/C/D-like" evidence="12">
    <location>
        <begin position="296"/>
        <end position="417"/>
    </location>
</feature>
<keyword evidence="4 13" id="KW-0808">Transferase</keyword>
<feature type="transmembrane region" description="Helical" evidence="10">
    <location>
        <begin position="550"/>
        <end position="570"/>
    </location>
</feature>
<comment type="similarity">
    <text evidence="1">Belongs to the glycosyltransferase 2 family.</text>
</comment>
<dbReference type="EMBL" id="FUWS01000006">
    <property type="protein sequence ID" value="SKA09391.1"/>
    <property type="molecule type" value="Genomic_DNA"/>
</dbReference>
<dbReference type="PANTHER" id="PTHR48090:SF3">
    <property type="entry name" value="UNDECAPRENYL-PHOSPHATE 4-DEOXY-4-FORMAMIDO-L-ARABINOSE TRANSFERASE"/>
    <property type="match status" value="1"/>
</dbReference>